<feature type="compositionally biased region" description="Basic and acidic residues" evidence="1">
    <location>
        <begin position="56"/>
        <end position="73"/>
    </location>
</feature>
<sequence>MYRLSIHLKLIFVSDKQPEGAGESGEFEQPSVPDDVWERFARDTERDIRSSAPKEPSARARMVTERLRQKDAKGAQPEGWRTGPAMGVPPGRAKSRAWGREMDGRAARRRRLWAILGVPVAVAVALVAVKPSLLPGDPFGTSSDASSGSPSGGASAAALPAETAPPTAAPSSAAPDTPTLDRPFAGSPAERWADGAAAIVVPKATPVGTFTSAQVAAALKRAKTLLVGANLAPGTLRGERPESALAVLDPKQPRMLDDVNSWLRAPGKKHDPLMLFSRFDPAEVRPAGDVVKVRGRMTFKAGAHASVAIHMDYTFVYPLIQADRASKAPGTTGTTETSGAPAEGSGGGSTEVARTIVRRVLDLELLDPRKYQATPGKLAITRYDQNLGNTACDVYDGFLHPQFDSAAPTGAPPTGPTTDPYDRSRDIEHSGKEACGTLSRT</sequence>
<feature type="region of interest" description="Disordered" evidence="1">
    <location>
        <begin position="326"/>
        <end position="351"/>
    </location>
</feature>
<keyword evidence="2" id="KW-0812">Transmembrane</keyword>
<proteinExistence type="predicted"/>
<dbReference type="AlphaFoldDB" id="A0A250VDT4"/>
<evidence type="ECO:0000313" key="4">
    <source>
        <dbReference type="Proteomes" id="UP000217446"/>
    </source>
</evidence>
<accession>A0A250VDT4</accession>
<feature type="region of interest" description="Disordered" evidence="1">
    <location>
        <begin position="15"/>
        <end position="34"/>
    </location>
</feature>
<dbReference type="EMBL" id="BDQI01000007">
    <property type="protein sequence ID" value="GAX52232.1"/>
    <property type="molecule type" value="Genomic_DNA"/>
</dbReference>
<evidence type="ECO:0000256" key="2">
    <source>
        <dbReference type="SAM" id="Phobius"/>
    </source>
</evidence>
<reference evidence="4" key="1">
    <citation type="submission" date="2017-05" db="EMBL/GenBank/DDBJ databases">
        <title>Streptomyces olivochromogenes NBRC 3561 whole genome shotgun sequence.</title>
        <authorList>
            <person name="Dohra H."/>
            <person name="Kodani S."/>
        </authorList>
    </citation>
    <scope>NUCLEOTIDE SEQUENCE [LARGE SCALE GENOMIC DNA]</scope>
    <source>
        <strain evidence="4">NBRC 3561</strain>
    </source>
</reference>
<organism evidence="3 4">
    <name type="scientific">Streptomyces olivochromogenes</name>
    <dbReference type="NCBI Taxonomy" id="1963"/>
    <lineage>
        <taxon>Bacteria</taxon>
        <taxon>Bacillati</taxon>
        <taxon>Actinomycetota</taxon>
        <taxon>Actinomycetes</taxon>
        <taxon>Kitasatosporales</taxon>
        <taxon>Streptomycetaceae</taxon>
        <taxon>Streptomyces</taxon>
    </lineage>
</organism>
<keyword evidence="2" id="KW-0472">Membrane</keyword>
<keyword evidence="2" id="KW-1133">Transmembrane helix</keyword>
<gene>
    <name evidence="3" type="ORF">SO3561_03742</name>
</gene>
<comment type="caution">
    <text evidence="3">The sequence shown here is derived from an EMBL/GenBank/DDBJ whole genome shotgun (WGS) entry which is preliminary data.</text>
</comment>
<dbReference type="STRING" id="1963.AQJ27_13315"/>
<feature type="region of interest" description="Disordered" evidence="1">
    <location>
        <begin position="403"/>
        <end position="441"/>
    </location>
</feature>
<dbReference type="Proteomes" id="UP000217446">
    <property type="component" value="Unassembled WGS sequence"/>
</dbReference>
<evidence type="ECO:0000313" key="3">
    <source>
        <dbReference type="EMBL" id="GAX52232.1"/>
    </source>
</evidence>
<protein>
    <submittedName>
        <fullName evidence="3">Uncharacterized protein</fullName>
    </submittedName>
</protein>
<feature type="transmembrane region" description="Helical" evidence="2">
    <location>
        <begin position="112"/>
        <end position="129"/>
    </location>
</feature>
<feature type="region of interest" description="Disordered" evidence="1">
    <location>
        <begin position="44"/>
        <end position="102"/>
    </location>
</feature>
<name>A0A250VDT4_STROL</name>
<evidence type="ECO:0000256" key="1">
    <source>
        <dbReference type="SAM" id="MobiDB-lite"/>
    </source>
</evidence>
<feature type="region of interest" description="Disordered" evidence="1">
    <location>
        <begin position="140"/>
        <end position="188"/>
    </location>
</feature>
<feature type="compositionally biased region" description="Basic and acidic residues" evidence="1">
    <location>
        <begin position="420"/>
        <end position="432"/>
    </location>
</feature>
<feature type="compositionally biased region" description="Low complexity" evidence="1">
    <location>
        <begin position="140"/>
        <end position="178"/>
    </location>
</feature>
<keyword evidence="4" id="KW-1185">Reference proteome</keyword>